<keyword evidence="3" id="KW-1185">Reference proteome</keyword>
<name>A0A3B0CRZ0_9BACL</name>
<protein>
    <submittedName>
        <fullName evidence="2">Spore coat protein</fullName>
    </submittedName>
</protein>
<dbReference type="AlphaFoldDB" id="A0A3B0CRZ0"/>
<proteinExistence type="predicted"/>
<dbReference type="Pfam" id="PF07875">
    <property type="entry name" value="Coat_F"/>
    <property type="match status" value="1"/>
</dbReference>
<keyword evidence="2" id="KW-0167">Capsid protein</keyword>
<comment type="caution">
    <text evidence="2">The sequence shown here is derived from an EMBL/GenBank/DDBJ whole genome shotgun (WGS) entry which is preliminary data.</text>
</comment>
<feature type="compositionally biased region" description="Polar residues" evidence="1">
    <location>
        <begin position="1"/>
        <end position="15"/>
    </location>
</feature>
<dbReference type="Proteomes" id="UP000282311">
    <property type="component" value="Unassembled WGS sequence"/>
</dbReference>
<reference evidence="2 3" key="1">
    <citation type="journal article" date="2007" name="Int. J. Syst. Evol. Microbiol.">
        <title>Paenibacillus ginsengarvi sp. nov., isolated from soil from ginseng cultivation.</title>
        <authorList>
            <person name="Yoon M.H."/>
            <person name="Ten L.N."/>
            <person name="Im W.T."/>
        </authorList>
    </citation>
    <scope>NUCLEOTIDE SEQUENCE [LARGE SCALE GENOMIC DNA]</scope>
    <source>
        <strain evidence="2 3">KCTC 13059</strain>
    </source>
</reference>
<evidence type="ECO:0000313" key="2">
    <source>
        <dbReference type="EMBL" id="RKN87012.1"/>
    </source>
</evidence>
<dbReference type="EMBL" id="RBAH01000001">
    <property type="protein sequence ID" value="RKN87012.1"/>
    <property type="molecule type" value="Genomic_DNA"/>
</dbReference>
<evidence type="ECO:0000313" key="3">
    <source>
        <dbReference type="Proteomes" id="UP000282311"/>
    </source>
</evidence>
<gene>
    <name evidence="2" type="ORF">D7M11_01620</name>
</gene>
<evidence type="ECO:0000256" key="1">
    <source>
        <dbReference type="SAM" id="MobiDB-lite"/>
    </source>
</evidence>
<keyword evidence="2" id="KW-0946">Virion</keyword>
<sequence>MSMQIAMPQTGQLPQVKTPEFNDRDRINDIMSYEKYLTSGYNTGLNEMQNPRLRQKIGMMLQDAHQTQFQLFDLMFQKGWYKMKAADTQEISQAQQQFANYKTQLPAFTVH</sequence>
<dbReference type="OrthoDB" id="1647790at2"/>
<accession>A0A3B0CRZ0</accession>
<feature type="region of interest" description="Disordered" evidence="1">
    <location>
        <begin position="1"/>
        <end position="21"/>
    </location>
</feature>
<dbReference type="InterPro" id="IPR012851">
    <property type="entry name" value="Spore_coat_CotF-like"/>
</dbReference>
<organism evidence="2 3">
    <name type="scientific">Paenibacillus ginsengarvi</name>
    <dbReference type="NCBI Taxonomy" id="400777"/>
    <lineage>
        <taxon>Bacteria</taxon>
        <taxon>Bacillati</taxon>
        <taxon>Bacillota</taxon>
        <taxon>Bacilli</taxon>
        <taxon>Bacillales</taxon>
        <taxon>Paenibacillaceae</taxon>
        <taxon>Paenibacillus</taxon>
    </lineage>
</organism>